<name>A0A836BUG0_9CHLO</name>
<accession>A0A836BUG0</accession>
<evidence type="ECO:0000313" key="1">
    <source>
        <dbReference type="EMBL" id="KAG2487869.1"/>
    </source>
</evidence>
<protein>
    <submittedName>
        <fullName evidence="1">Uncharacterized protein</fullName>
    </submittedName>
</protein>
<organism evidence="1 2">
    <name type="scientific">Edaphochlamys debaryana</name>
    <dbReference type="NCBI Taxonomy" id="47281"/>
    <lineage>
        <taxon>Eukaryota</taxon>
        <taxon>Viridiplantae</taxon>
        <taxon>Chlorophyta</taxon>
        <taxon>core chlorophytes</taxon>
        <taxon>Chlorophyceae</taxon>
        <taxon>CS clade</taxon>
        <taxon>Chlamydomonadales</taxon>
        <taxon>Chlamydomonadales incertae sedis</taxon>
        <taxon>Edaphochlamys</taxon>
    </lineage>
</organism>
<proteinExistence type="predicted"/>
<dbReference type="EMBL" id="JAEHOE010000091">
    <property type="protein sequence ID" value="KAG2487869.1"/>
    <property type="molecule type" value="Genomic_DNA"/>
</dbReference>
<evidence type="ECO:0000313" key="2">
    <source>
        <dbReference type="Proteomes" id="UP000612055"/>
    </source>
</evidence>
<comment type="caution">
    <text evidence="1">The sequence shown here is derived from an EMBL/GenBank/DDBJ whole genome shotgun (WGS) entry which is preliminary data.</text>
</comment>
<dbReference type="Proteomes" id="UP000612055">
    <property type="component" value="Unassembled WGS sequence"/>
</dbReference>
<keyword evidence="2" id="KW-1185">Reference proteome</keyword>
<reference evidence="1" key="1">
    <citation type="journal article" date="2020" name="bioRxiv">
        <title>Comparative genomics of Chlamydomonas.</title>
        <authorList>
            <person name="Craig R.J."/>
            <person name="Hasan A.R."/>
            <person name="Ness R.W."/>
            <person name="Keightley P.D."/>
        </authorList>
    </citation>
    <scope>NUCLEOTIDE SEQUENCE</scope>
    <source>
        <strain evidence="1">CCAP 11/70</strain>
    </source>
</reference>
<sequence>MNATCASAEAPRCALFAEVGAQITNADNGCSRLWSLGRSHYLVLQANGYLVCNRVVNATRVMPVWTARSNLTNASRLALVLRSGGDWVLMGAGSGAAYATTRWCWTATSSRSWTCGYPVMVPFSNVITLP</sequence>
<dbReference type="AlphaFoldDB" id="A0A836BUG0"/>
<gene>
    <name evidence="1" type="ORF">HYH03_013582</name>
</gene>